<evidence type="ECO:0000313" key="5">
    <source>
        <dbReference type="EMBL" id="QGY48204.1"/>
    </source>
</evidence>
<reference evidence="5 6" key="1">
    <citation type="submission" date="2019-11" db="EMBL/GenBank/DDBJ databases">
        <authorList>
            <person name="Zheng R.K."/>
            <person name="Sun C.M."/>
        </authorList>
    </citation>
    <scope>NUCLEOTIDE SEQUENCE [LARGE SCALE GENOMIC DNA]</scope>
    <source>
        <strain evidence="5 6">WC007</strain>
    </source>
</reference>
<dbReference type="CDD" id="cd06170">
    <property type="entry name" value="LuxR_C_like"/>
    <property type="match status" value="1"/>
</dbReference>
<dbReference type="SMART" id="SM00421">
    <property type="entry name" value="HTH_LUXR"/>
    <property type="match status" value="1"/>
</dbReference>
<dbReference type="GO" id="GO:0003677">
    <property type="term" value="F:DNA binding"/>
    <property type="evidence" value="ECO:0007669"/>
    <property type="project" value="UniProtKB-KW"/>
</dbReference>
<dbReference type="InterPro" id="IPR036388">
    <property type="entry name" value="WH-like_DNA-bd_sf"/>
</dbReference>
<dbReference type="GO" id="GO:0006355">
    <property type="term" value="P:regulation of DNA-templated transcription"/>
    <property type="evidence" value="ECO:0007669"/>
    <property type="project" value="InterPro"/>
</dbReference>
<dbReference type="PANTHER" id="PTHR44688:SF16">
    <property type="entry name" value="DNA-BINDING TRANSCRIPTIONAL ACTIVATOR DEVR_DOSR"/>
    <property type="match status" value="1"/>
</dbReference>
<protein>
    <recommendedName>
        <fullName evidence="4">HTH luxR-type domain-containing protein</fullName>
    </recommendedName>
</protein>
<sequence length="95" mass="10701">MIRKVADFFENENEAVLEHEGEELSTREKEVLKLVALGNSNKIIADKLFISVHTVISHRKNITEKLGIKSISGLTVYAIINQVIDTENINPEDLI</sequence>
<organism evidence="5 6">
    <name type="scientific">Maribellus comscasis</name>
    <dbReference type="NCBI Taxonomy" id="2681766"/>
    <lineage>
        <taxon>Bacteria</taxon>
        <taxon>Pseudomonadati</taxon>
        <taxon>Bacteroidota</taxon>
        <taxon>Bacteroidia</taxon>
        <taxon>Marinilabiliales</taxon>
        <taxon>Prolixibacteraceae</taxon>
        <taxon>Maribellus</taxon>
    </lineage>
</organism>
<evidence type="ECO:0000256" key="3">
    <source>
        <dbReference type="ARBA" id="ARBA00023163"/>
    </source>
</evidence>
<dbReference type="SUPFAM" id="SSF46894">
    <property type="entry name" value="C-terminal effector domain of the bipartite response regulators"/>
    <property type="match status" value="1"/>
</dbReference>
<gene>
    <name evidence="5" type="ORF">GM418_23920</name>
</gene>
<accession>A0A6I6KD58</accession>
<dbReference type="EMBL" id="CP046401">
    <property type="protein sequence ID" value="QGY48204.1"/>
    <property type="molecule type" value="Genomic_DNA"/>
</dbReference>
<proteinExistence type="predicted"/>
<dbReference type="Pfam" id="PF00196">
    <property type="entry name" value="GerE"/>
    <property type="match status" value="1"/>
</dbReference>
<dbReference type="PANTHER" id="PTHR44688">
    <property type="entry name" value="DNA-BINDING TRANSCRIPTIONAL ACTIVATOR DEVR_DOSR"/>
    <property type="match status" value="1"/>
</dbReference>
<evidence type="ECO:0000313" key="6">
    <source>
        <dbReference type="Proteomes" id="UP000428260"/>
    </source>
</evidence>
<keyword evidence="1" id="KW-0805">Transcription regulation</keyword>
<dbReference type="InterPro" id="IPR000792">
    <property type="entry name" value="Tscrpt_reg_LuxR_C"/>
</dbReference>
<keyword evidence="6" id="KW-1185">Reference proteome</keyword>
<dbReference type="PROSITE" id="PS50043">
    <property type="entry name" value="HTH_LUXR_2"/>
    <property type="match status" value="1"/>
</dbReference>
<keyword evidence="3" id="KW-0804">Transcription</keyword>
<evidence type="ECO:0000256" key="1">
    <source>
        <dbReference type="ARBA" id="ARBA00023015"/>
    </source>
</evidence>
<dbReference type="AlphaFoldDB" id="A0A6I6KD58"/>
<keyword evidence="2" id="KW-0238">DNA-binding</keyword>
<evidence type="ECO:0000256" key="2">
    <source>
        <dbReference type="ARBA" id="ARBA00023125"/>
    </source>
</evidence>
<feature type="domain" description="HTH luxR-type" evidence="4">
    <location>
        <begin position="17"/>
        <end position="82"/>
    </location>
</feature>
<dbReference type="KEGG" id="mcos:GM418_23920"/>
<dbReference type="Gene3D" id="1.10.10.10">
    <property type="entry name" value="Winged helix-like DNA-binding domain superfamily/Winged helix DNA-binding domain"/>
    <property type="match status" value="1"/>
</dbReference>
<name>A0A6I6KD58_9BACT</name>
<dbReference type="Proteomes" id="UP000428260">
    <property type="component" value="Chromosome"/>
</dbReference>
<dbReference type="InterPro" id="IPR016032">
    <property type="entry name" value="Sig_transdc_resp-reg_C-effctor"/>
</dbReference>
<dbReference type="PROSITE" id="PS00622">
    <property type="entry name" value="HTH_LUXR_1"/>
    <property type="match status" value="1"/>
</dbReference>
<evidence type="ECO:0000259" key="4">
    <source>
        <dbReference type="PROSITE" id="PS50043"/>
    </source>
</evidence>
<dbReference type="PRINTS" id="PR00038">
    <property type="entry name" value="HTHLUXR"/>
</dbReference>